<dbReference type="PANTHER" id="PTHR11601">
    <property type="entry name" value="CYSTEINE DESULFURYLASE FAMILY MEMBER"/>
    <property type="match status" value="1"/>
</dbReference>
<reference evidence="13 14" key="1">
    <citation type="submission" date="2020-08" db="EMBL/GenBank/DDBJ databases">
        <title>A Genomic Blueprint of the Chicken Gut Microbiome.</title>
        <authorList>
            <person name="Gilroy R."/>
            <person name="Ravi A."/>
            <person name="Getino M."/>
            <person name="Pursley I."/>
            <person name="Horton D.L."/>
            <person name="Alikhan N.-F."/>
            <person name="Baker D."/>
            <person name="Gharbi K."/>
            <person name="Hall N."/>
            <person name="Watson M."/>
            <person name="Adriaenssens E.M."/>
            <person name="Foster-Nyarko E."/>
            <person name="Jarju S."/>
            <person name="Secka A."/>
            <person name="Antonio M."/>
            <person name="Oren A."/>
            <person name="Chaudhuri R."/>
            <person name="La Ragione R.M."/>
            <person name="Hildebrand F."/>
            <person name="Pallen M.J."/>
        </authorList>
    </citation>
    <scope>NUCLEOTIDE SEQUENCE [LARGE SCALE GENOMIC DNA]</scope>
    <source>
        <strain evidence="13 14">Sa5BUN4</strain>
    </source>
</reference>
<evidence type="ECO:0000256" key="11">
    <source>
        <dbReference type="RuleBase" id="RU004504"/>
    </source>
</evidence>
<dbReference type="RefSeq" id="WP_191768572.1">
    <property type="nucleotide sequence ID" value="NZ_JACSQS010000001.1"/>
</dbReference>
<evidence type="ECO:0000256" key="5">
    <source>
        <dbReference type="ARBA" id="ARBA00022714"/>
    </source>
</evidence>
<dbReference type="InterPro" id="IPR015422">
    <property type="entry name" value="PyrdxlP-dep_Trfase_small"/>
</dbReference>
<dbReference type="GO" id="GO:0046872">
    <property type="term" value="F:metal ion binding"/>
    <property type="evidence" value="ECO:0007669"/>
    <property type="project" value="UniProtKB-KW"/>
</dbReference>
<dbReference type="Gene3D" id="3.40.640.10">
    <property type="entry name" value="Type I PLP-dependent aspartate aminotransferase-like (Major domain)"/>
    <property type="match status" value="1"/>
</dbReference>
<dbReference type="InterPro" id="IPR015424">
    <property type="entry name" value="PyrdxlP-dep_Trfase"/>
</dbReference>
<dbReference type="InterPro" id="IPR016454">
    <property type="entry name" value="Cysteine_dSase"/>
</dbReference>
<dbReference type="FunFam" id="3.40.640.10:FF:000003">
    <property type="entry name" value="Cysteine desulfurase IscS"/>
    <property type="match status" value="1"/>
</dbReference>
<evidence type="ECO:0000256" key="8">
    <source>
        <dbReference type="ARBA" id="ARBA00023004"/>
    </source>
</evidence>
<evidence type="ECO:0000259" key="12">
    <source>
        <dbReference type="Pfam" id="PF00266"/>
    </source>
</evidence>
<accession>A0A8X8FQC0</accession>
<dbReference type="EMBL" id="JACSQS010000001">
    <property type="protein sequence ID" value="MBD7952950.1"/>
    <property type="molecule type" value="Genomic_DNA"/>
</dbReference>
<dbReference type="PIRSF" id="PIRSF005572">
    <property type="entry name" value="NifS"/>
    <property type="match status" value="1"/>
</dbReference>
<evidence type="ECO:0000256" key="4">
    <source>
        <dbReference type="ARBA" id="ARBA00022679"/>
    </source>
</evidence>
<evidence type="ECO:0000256" key="1">
    <source>
        <dbReference type="ARBA" id="ARBA00001933"/>
    </source>
</evidence>
<dbReference type="PANTHER" id="PTHR11601:SF34">
    <property type="entry name" value="CYSTEINE DESULFURASE"/>
    <property type="match status" value="1"/>
</dbReference>
<evidence type="ECO:0000256" key="9">
    <source>
        <dbReference type="ARBA" id="ARBA00023014"/>
    </source>
</evidence>
<evidence type="ECO:0000313" key="13">
    <source>
        <dbReference type="EMBL" id="MBD7952950.1"/>
    </source>
</evidence>
<evidence type="ECO:0000256" key="3">
    <source>
        <dbReference type="ARBA" id="ARBA00012239"/>
    </source>
</evidence>
<comment type="catalytic activity">
    <reaction evidence="10">
        <text>(sulfur carrier)-H + L-cysteine = (sulfur carrier)-SH + L-alanine</text>
        <dbReference type="Rhea" id="RHEA:43892"/>
        <dbReference type="Rhea" id="RHEA-COMP:14737"/>
        <dbReference type="Rhea" id="RHEA-COMP:14739"/>
        <dbReference type="ChEBI" id="CHEBI:29917"/>
        <dbReference type="ChEBI" id="CHEBI:35235"/>
        <dbReference type="ChEBI" id="CHEBI:57972"/>
        <dbReference type="ChEBI" id="CHEBI:64428"/>
        <dbReference type="EC" id="2.8.1.7"/>
    </reaction>
</comment>
<dbReference type="EC" id="2.8.1.7" evidence="3"/>
<keyword evidence="9" id="KW-0411">Iron-sulfur</keyword>
<keyword evidence="6" id="KW-0479">Metal-binding</keyword>
<sequence length="401" mass="41937">MRDDIASIYLDNNATTALDPEVLEAMMPFLTACYGNPASRSHAFGWAAADAVKVARQSIANAINADRPTDIVFTSGATESVNLALSGLDALRGASKRHVITSMIEHKAVLDTCARLTDRGVPVTCLRPGQDGVVTPESVRHAIRDDTRLVSIMAANNETGALQPTEEIGAICRDHGVVFHTDATQALGKTALDVKRMGIGMAAFSAHKIHGPKGVGALYVDSTNPRAALSPLIVGGGHERGLRSGTLNVPGIVGFARAVELAVKRRHAESARVGRLRGTLRDYLVANVPDIAINGHPTACLPGTLNISFAGVDAASLLLELPDIALSSGSACTSALHSPSHVLLAMGASASRIQSSVRIGIGRFNNEEEIGYVGRRLAEAVALLRAMAPAVPDAPSVRHGT</sequence>
<keyword evidence="14" id="KW-1185">Reference proteome</keyword>
<dbReference type="Gene3D" id="3.90.1150.10">
    <property type="entry name" value="Aspartate Aminotransferase, domain 1"/>
    <property type="match status" value="1"/>
</dbReference>
<dbReference type="PROSITE" id="PS00595">
    <property type="entry name" value="AA_TRANSFER_CLASS_5"/>
    <property type="match status" value="1"/>
</dbReference>
<comment type="similarity">
    <text evidence="2">Belongs to the class-V pyridoxal-phosphate-dependent aminotransferase family. NifS/IscS subfamily.</text>
</comment>
<dbReference type="GO" id="GO:0031071">
    <property type="term" value="F:cysteine desulfurase activity"/>
    <property type="evidence" value="ECO:0007669"/>
    <property type="project" value="UniProtKB-EC"/>
</dbReference>
<proteinExistence type="inferred from homology"/>
<evidence type="ECO:0000256" key="10">
    <source>
        <dbReference type="ARBA" id="ARBA00050776"/>
    </source>
</evidence>
<keyword evidence="7" id="KW-0663">Pyridoxal phosphate</keyword>
<dbReference type="InterPro" id="IPR015421">
    <property type="entry name" value="PyrdxlP-dep_Trfase_major"/>
</dbReference>
<protein>
    <recommendedName>
        <fullName evidence="3">cysteine desulfurase</fullName>
        <ecNumber evidence="3">2.8.1.7</ecNumber>
    </recommendedName>
</protein>
<dbReference type="Pfam" id="PF00266">
    <property type="entry name" value="Aminotran_5"/>
    <property type="match status" value="1"/>
</dbReference>
<feature type="domain" description="Aminotransferase class V" evidence="12">
    <location>
        <begin position="8"/>
        <end position="371"/>
    </location>
</feature>
<evidence type="ECO:0000256" key="6">
    <source>
        <dbReference type="ARBA" id="ARBA00022723"/>
    </source>
</evidence>
<evidence type="ECO:0000256" key="2">
    <source>
        <dbReference type="ARBA" id="ARBA00006490"/>
    </source>
</evidence>
<gene>
    <name evidence="13" type="ORF">H9654_01925</name>
</gene>
<organism evidence="13 14">
    <name type="scientific">Stenotrophomonas lacuserhaii</name>
    <dbReference type="NCBI Taxonomy" id="2760084"/>
    <lineage>
        <taxon>Bacteria</taxon>
        <taxon>Pseudomonadati</taxon>
        <taxon>Pseudomonadota</taxon>
        <taxon>Gammaproteobacteria</taxon>
        <taxon>Lysobacterales</taxon>
        <taxon>Lysobacteraceae</taxon>
        <taxon>Stenotrophomonas</taxon>
    </lineage>
</organism>
<keyword evidence="5" id="KW-0001">2Fe-2S</keyword>
<name>A0A8X8FQC0_9GAMM</name>
<comment type="caution">
    <text evidence="13">The sequence shown here is derived from an EMBL/GenBank/DDBJ whole genome shotgun (WGS) entry which is preliminary data.</text>
</comment>
<dbReference type="SUPFAM" id="SSF53383">
    <property type="entry name" value="PLP-dependent transferases"/>
    <property type="match status" value="1"/>
</dbReference>
<keyword evidence="8" id="KW-0408">Iron</keyword>
<dbReference type="Proteomes" id="UP000636938">
    <property type="component" value="Unassembled WGS sequence"/>
</dbReference>
<evidence type="ECO:0000256" key="7">
    <source>
        <dbReference type="ARBA" id="ARBA00022898"/>
    </source>
</evidence>
<dbReference type="InterPro" id="IPR000192">
    <property type="entry name" value="Aminotrans_V_dom"/>
</dbReference>
<keyword evidence="4" id="KW-0808">Transferase</keyword>
<dbReference type="AlphaFoldDB" id="A0A8X8FQC0"/>
<dbReference type="GO" id="GO:0051537">
    <property type="term" value="F:2 iron, 2 sulfur cluster binding"/>
    <property type="evidence" value="ECO:0007669"/>
    <property type="project" value="UniProtKB-KW"/>
</dbReference>
<comment type="cofactor">
    <cofactor evidence="1 11">
        <name>pyridoxal 5'-phosphate</name>
        <dbReference type="ChEBI" id="CHEBI:597326"/>
    </cofactor>
</comment>
<evidence type="ECO:0000313" key="14">
    <source>
        <dbReference type="Proteomes" id="UP000636938"/>
    </source>
</evidence>
<dbReference type="InterPro" id="IPR020578">
    <property type="entry name" value="Aminotrans_V_PyrdxlP_BS"/>
</dbReference>